<dbReference type="OrthoDB" id="5377952at2759"/>
<dbReference type="AlphaFoldDB" id="A1CEQ3"/>
<dbReference type="Proteomes" id="UP000006701">
    <property type="component" value="Unassembled WGS sequence"/>
</dbReference>
<reference evidence="3 4" key="1">
    <citation type="journal article" date="2008" name="PLoS Genet.">
        <title>Genomic islands in the pathogenic filamentous fungus Aspergillus fumigatus.</title>
        <authorList>
            <person name="Fedorova N.D."/>
            <person name="Khaldi N."/>
            <person name="Joardar V.S."/>
            <person name="Maiti R."/>
            <person name="Amedeo P."/>
            <person name="Anderson M.J."/>
            <person name="Crabtree J."/>
            <person name="Silva J.C."/>
            <person name="Badger J.H."/>
            <person name="Albarraq A."/>
            <person name="Angiuoli S."/>
            <person name="Bussey H."/>
            <person name="Bowyer P."/>
            <person name="Cotty P.J."/>
            <person name="Dyer P.S."/>
            <person name="Egan A."/>
            <person name="Galens K."/>
            <person name="Fraser-Liggett C.M."/>
            <person name="Haas B.J."/>
            <person name="Inman J.M."/>
            <person name="Kent R."/>
            <person name="Lemieux S."/>
            <person name="Malavazi I."/>
            <person name="Orvis J."/>
            <person name="Roemer T."/>
            <person name="Ronning C.M."/>
            <person name="Sundaram J.P."/>
            <person name="Sutton G."/>
            <person name="Turner G."/>
            <person name="Venter J.C."/>
            <person name="White O.R."/>
            <person name="Whitty B.R."/>
            <person name="Youngman P."/>
            <person name="Wolfe K.H."/>
            <person name="Goldman G.H."/>
            <person name="Wortman J.R."/>
            <person name="Jiang B."/>
            <person name="Denning D.W."/>
            <person name="Nierman W.C."/>
        </authorList>
    </citation>
    <scope>NUCLEOTIDE SEQUENCE [LARGE SCALE GENOMIC DNA]</scope>
    <source>
        <strain evidence="4">ATCC 1007 / CBS 513.65 / DSM 816 / NCTC 3887 / NRRL 1</strain>
    </source>
</reference>
<sequence>MNNSTISRSIPQGNQANEMTTDREERLQMRQRGAATRKPKEIDFGFSFGLASAAEEPTSQTTSQPAETGIVTELAAPPAPTPVPEVTGPPNVSPVRAPSVLHGLESSQRTPRSARNGLPERPSMFDIPSDENVELERSNKRRKIGSPSKFAAVTTSTGLDLTVPDNSDSQPLPNESASNAPIPAPNEPDSLPSVITVQAPQNVLESDAAAASSGPVGGEMQKANGNAGANHAGGAVTIISDELQAQIVSAPPPADNDRNIPDSESHNRAPPQDYVAPDQLVMTQSPAEPDRTEPTPPKQVPPAQVSLKQRSPKSRSPAQRSSKQVTPEQGLPEQTIPEQTASNEAISEQLITEEIALQEVITRQATPQQDLPEQVVPESGVPEQADESAQQATQSSQGGDTQQVSIVDAGESQPQRQRRPRGRPPAASRAGSSANASTQKAKAGSIEVSPPPVNGNQRLRSRGTRTGQSTSRVAAENGALNGAPAPEQEETQPEAKSDNITNKEQEAETTVPQHLVRKKKGRAGRPAKVRPAEIEQDKPQPSDQNAEQETQKDPEKEQEPESQLEVEKEAQIPPASADESQLHRQPESALRPKKRRGRPSLASKRNEGNAGGAEERQERQETQPETGEEAPQPVKKRTRQPRGETVPVTVHRLVNVASLAELSRPDSPAEEEDSADELAARRKTKLPKRGGVNPADVLSQICRETLEKTLTTLKNGIANETNPARRAEWTRKKKAVEAFETELEGRLFELSEMLDSNFVLSVQLRKAKREMMDLRGRLYQVRKEREGVALRVDAVRRKHAEEEEARMARMSISNSLHSLELAVERGQNRASTAADEEDPTDASPTSGLEFLLRSVAENVSSAAPGAQGGLLDQMKSLNAQLEATARRLES</sequence>
<organism evidence="3 4">
    <name type="scientific">Aspergillus clavatus (strain ATCC 1007 / CBS 513.65 / DSM 816 / NCTC 3887 / NRRL 1 / QM 1276 / 107)</name>
    <dbReference type="NCBI Taxonomy" id="344612"/>
    <lineage>
        <taxon>Eukaryota</taxon>
        <taxon>Fungi</taxon>
        <taxon>Dikarya</taxon>
        <taxon>Ascomycota</taxon>
        <taxon>Pezizomycotina</taxon>
        <taxon>Eurotiomycetes</taxon>
        <taxon>Eurotiomycetidae</taxon>
        <taxon>Eurotiales</taxon>
        <taxon>Aspergillaceae</taxon>
        <taxon>Aspergillus</taxon>
        <taxon>Aspergillus subgen. Fumigati</taxon>
    </lineage>
</organism>
<keyword evidence="4" id="KW-1185">Reference proteome</keyword>
<evidence type="ECO:0000259" key="2">
    <source>
        <dbReference type="Pfam" id="PF20994"/>
    </source>
</evidence>
<feature type="compositionally biased region" description="Low complexity" evidence="1">
    <location>
        <begin position="223"/>
        <end position="235"/>
    </location>
</feature>
<dbReference type="eggNOG" id="ENOG502SGUR">
    <property type="taxonomic scope" value="Eukaryota"/>
</dbReference>
<feature type="compositionally biased region" description="Polar residues" evidence="1">
    <location>
        <begin position="153"/>
        <end position="179"/>
    </location>
</feature>
<dbReference type="KEGG" id="act:ACLA_090450"/>
<dbReference type="HOGENOM" id="CLU_013782_1_0_1"/>
<feature type="compositionally biased region" description="Basic and acidic residues" evidence="1">
    <location>
        <begin position="549"/>
        <end position="570"/>
    </location>
</feature>
<feature type="compositionally biased region" description="Low complexity" evidence="1">
    <location>
        <begin position="424"/>
        <end position="434"/>
    </location>
</feature>
<feature type="compositionally biased region" description="Basic and acidic residues" evidence="1">
    <location>
        <begin position="493"/>
        <end position="506"/>
    </location>
</feature>
<feature type="region of interest" description="Disordered" evidence="1">
    <location>
        <begin position="1"/>
        <end position="691"/>
    </location>
</feature>
<feature type="compositionally biased region" description="Basic and acidic residues" evidence="1">
    <location>
        <begin position="530"/>
        <end position="540"/>
    </location>
</feature>
<feature type="compositionally biased region" description="Low complexity" evidence="1">
    <location>
        <begin position="387"/>
        <end position="403"/>
    </location>
</feature>
<evidence type="ECO:0000256" key="1">
    <source>
        <dbReference type="SAM" id="MobiDB-lite"/>
    </source>
</evidence>
<dbReference type="OMA" id="PERPSMF"/>
<feature type="compositionally biased region" description="Polar residues" evidence="1">
    <location>
        <begin position="1"/>
        <end position="19"/>
    </location>
</feature>
<protein>
    <submittedName>
        <fullName evidence="3">AT hook motif protein</fullName>
    </submittedName>
</protein>
<feature type="compositionally biased region" description="Polar residues" evidence="1">
    <location>
        <begin position="193"/>
        <end position="204"/>
    </location>
</feature>
<feature type="compositionally biased region" description="Polar residues" evidence="1">
    <location>
        <begin position="336"/>
        <end position="350"/>
    </location>
</feature>
<dbReference type="GeneID" id="4705032"/>
<feature type="compositionally biased region" description="Basic and acidic residues" evidence="1">
    <location>
        <begin position="613"/>
        <end position="622"/>
    </location>
</feature>
<feature type="compositionally biased region" description="Polar residues" evidence="1">
    <location>
        <begin position="454"/>
        <end position="472"/>
    </location>
</feature>
<feature type="domain" description="Inner kinetochore subunit AME1" evidence="2">
    <location>
        <begin position="641"/>
        <end position="883"/>
    </location>
</feature>
<feature type="compositionally biased region" description="Basic residues" evidence="1">
    <location>
        <begin position="515"/>
        <end position="528"/>
    </location>
</feature>
<accession>A1CEQ3</accession>
<dbReference type="Pfam" id="PF20994">
    <property type="entry name" value="CENPU"/>
    <property type="match status" value="1"/>
</dbReference>
<feature type="compositionally biased region" description="Basic and acidic residues" evidence="1">
    <location>
        <begin position="255"/>
        <end position="267"/>
    </location>
</feature>
<evidence type="ECO:0000313" key="4">
    <source>
        <dbReference type="Proteomes" id="UP000006701"/>
    </source>
</evidence>
<feature type="compositionally biased region" description="Polar residues" evidence="1">
    <location>
        <begin position="57"/>
        <end position="66"/>
    </location>
</feature>
<dbReference type="EMBL" id="DS027052">
    <property type="protein sequence ID" value="EAW11352.1"/>
    <property type="molecule type" value="Genomic_DNA"/>
</dbReference>
<feature type="compositionally biased region" description="Polar residues" evidence="1">
    <location>
        <begin position="306"/>
        <end position="327"/>
    </location>
</feature>
<name>A1CEQ3_ASPCL</name>
<dbReference type="RefSeq" id="XP_001272778.1">
    <property type="nucleotide sequence ID" value="XM_001272777.1"/>
</dbReference>
<gene>
    <name evidence="3" type="ORF">ACLA_090450</name>
</gene>
<dbReference type="InterPro" id="IPR048743">
    <property type="entry name" value="AME1"/>
</dbReference>
<evidence type="ECO:0000313" key="3">
    <source>
        <dbReference type="EMBL" id="EAW11352.1"/>
    </source>
</evidence>
<proteinExistence type="predicted"/>
<dbReference type="VEuPathDB" id="FungiDB:ACLA_090450"/>
<feature type="region of interest" description="Disordered" evidence="1">
    <location>
        <begin position="825"/>
        <end position="848"/>
    </location>
</feature>
<feature type="compositionally biased region" description="Polar residues" evidence="1">
    <location>
        <begin position="361"/>
        <end position="371"/>
    </location>
</feature>